<dbReference type="Pfam" id="PF02311">
    <property type="entry name" value="AraC_binding"/>
    <property type="match status" value="1"/>
</dbReference>
<dbReference type="InterPro" id="IPR009057">
    <property type="entry name" value="Homeodomain-like_sf"/>
</dbReference>
<dbReference type="SUPFAM" id="SSF51215">
    <property type="entry name" value="Regulatory protein AraC"/>
    <property type="match status" value="1"/>
</dbReference>
<organism evidence="6 7">
    <name type="scientific">Auraticoccus cholistanensis</name>
    <dbReference type="NCBI Taxonomy" id="2656650"/>
    <lineage>
        <taxon>Bacteria</taxon>
        <taxon>Bacillati</taxon>
        <taxon>Actinomycetota</taxon>
        <taxon>Actinomycetes</taxon>
        <taxon>Propionibacteriales</taxon>
        <taxon>Propionibacteriaceae</taxon>
        <taxon>Auraticoccus</taxon>
    </lineage>
</organism>
<dbReference type="AlphaFoldDB" id="A0A6A9UV72"/>
<evidence type="ECO:0000259" key="5">
    <source>
        <dbReference type="PROSITE" id="PS01124"/>
    </source>
</evidence>
<keyword evidence="3" id="KW-0010">Activator</keyword>
<dbReference type="SUPFAM" id="SSF46689">
    <property type="entry name" value="Homeodomain-like"/>
    <property type="match status" value="2"/>
</dbReference>
<evidence type="ECO:0000313" key="6">
    <source>
        <dbReference type="EMBL" id="MVA75107.1"/>
    </source>
</evidence>
<dbReference type="PRINTS" id="PR00032">
    <property type="entry name" value="HTHARAC"/>
</dbReference>
<reference evidence="6 7" key="1">
    <citation type="submission" date="2019-12" db="EMBL/GenBank/DDBJ databases">
        <title>Auraticoccus cholistani sp. nov., an actinomycete isolated from soil of Cholistan desert.</title>
        <authorList>
            <person name="Cheema M.T."/>
        </authorList>
    </citation>
    <scope>NUCLEOTIDE SEQUENCE [LARGE SCALE GENOMIC DNA]</scope>
    <source>
        <strain evidence="6 7">F435</strain>
    </source>
</reference>
<evidence type="ECO:0000256" key="3">
    <source>
        <dbReference type="ARBA" id="ARBA00023159"/>
    </source>
</evidence>
<dbReference type="Gene3D" id="2.60.120.280">
    <property type="entry name" value="Regulatory protein AraC"/>
    <property type="match status" value="1"/>
</dbReference>
<accession>A0A6A9UV72</accession>
<dbReference type="InterPro" id="IPR018062">
    <property type="entry name" value="HTH_AraC-typ_CS"/>
</dbReference>
<dbReference type="InterPro" id="IPR003313">
    <property type="entry name" value="AraC-bd"/>
</dbReference>
<dbReference type="PANTHER" id="PTHR46796:SF7">
    <property type="entry name" value="ARAC FAMILY TRANSCRIPTIONAL REGULATOR"/>
    <property type="match status" value="1"/>
</dbReference>
<dbReference type="Pfam" id="PF12833">
    <property type="entry name" value="HTH_18"/>
    <property type="match status" value="1"/>
</dbReference>
<evidence type="ECO:0000313" key="7">
    <source>
        <dbReference type="Proteomes" id="UP000435304"/>
    </source>
</evidence>
<dbReference type="InterPro" id="IPR018060">
    <property type="entry name" value="HTH_AraC"/>
</dbReference>
<dbReference type="InterPro" id="IPR020449">
    <property type="entry name" value="Tscrpt_reg_AraC-type_HTH"/>
</dbReference>
<feature type="domain" description="HTH araC/xylS-type" evidence="5">
    <location>
        <begin position="187"/>
        <end position="285"/>
    </location>
</feature>
<keyword evidence="1" id="KW-0805">Transcription regulation</keyword>
<dbReference type="PROSITE" id="PS01124">
    <property type="entry name" value="HTH_ARAC_FAMILY_2"/>
    <property type="match status" value="1"/>
</dbReference>
<evidence type="ECO:0000256" key="4">
    <source>
        <dbReference type="ARBA" id="ARBA00023163"/>
    </source>
</evidence>
<dbReference type="EMBL" id="WPCU01000004">
    <property type="protein sequence ID" value="MVA75107.1"/>
    <property type="molecule type" value="Genomic_DNA"/>
</dbReference>
<dbReference type="PANTHER" id="PTHR46796">
    <property type="entry name" value="HTH-TYPE TRANSCRIPTIONAL ACTIVATOR RHAS-RELATED"/>
    <property type="match status" value="1"/>
</dbReference>
<evidence type="ECO:0000256" key="2">
    <source>
        <dbReference type="ARBA" id="ARBA00023125"/>
    </source>
</evidence>
<comment type="caution">
    <text evidence="6">The sequence shown here is derived from an EMBL/GenBank/DDBJ whole genome shotgun (WGS) entry which is preliminary data.</text>
</comment>
<dbReference type="Gene3D" id="1.10.10.60">
    <property type="entry name" value="Homeodomain-like"/>
    <property type="match status" value="2"/>
</dbReference>
<dbReference type="Proteomes" id="UP000435304">
    <property type="component" value="Unassembled WGS sequence"/>
</dbReference>
<dbReference type="GO" id="GO:0003700">
    <property type="term" value="F:DNA-binding transcription factor activity"/>
    <property type="evidence" value="ECO:0007669"/>
    <property type="project" value="InterPro"/>
</dbReference>
<keyword evidence="4" id="KW-0804">Transcription</keyword>
<evidence type="ECO:0000256" key="1">
    <source>
        <dbReference type="ARBA" id="ARBA00023015"/>
    </source>
</evidence>
<dbReference type="SMART" id="SM00342">
    <property type="entry name" value="HTH_ARAC"/>
    <property type="match status" value="1"/>
</dbReference>
<dbReference type="InterPro" id="IPR037923">
    <property type="entry name" value="HTH-like"/>
</dbReference>
<keyword evidence="2" id="KW-0238">DNA-binding</keyword>
<dbReference type="InterPro" id="IPR050204">
    <property type="entry name" value="AraC_XylS_family_regulators"/>
</dbReference>
<sequence>MRDGFPGQRLRVLPGQVVAAAVRSGLTSRLLVTDAGYFPRARHHGRRRAHGASGTIMIFCVAGQGWCEAQQGRLRVAAGQVLLIPAGVGHTYGSDDADPWTIWWLHLKGPDATAAVEELCGSPAQPRVLGVHDPFRLSAEMERVVELLETDETTPTLVRAAGTAWSVLAQVSADALAGDPQRGEPVRQAQELLRENLAAPVSVRGLARTAGLSPSHFAALFRAATGGGVVEYSKRLRMARACELLITTATPVGDVGRTVGYADPQYFARQFRSVHGCSPSDFRRRHREVEATGA</sequence>
<dbReference type="GO" id="GO:0043565">
    <property type="term" value="F:sequence-specific DNA binding"/>
    <property type="evidence" value="ECO:0007669"/>
    <property type="project" value="InterPro"/>
</dbReference>
<dbReference type="CDD" id="cd06986">
    <property type="entry name" value="cupin_MmsR-like_N"/>
    <property type="match status" value="1"/>
</dbReference>
<name>A0A6A9UV72_9ACTN</name>
<proteinExistence type="predicted"/>
<dbReference type="PROSITE" id="PS00041">
    <property type="entry name" value="HTH_ARAC_FAMILY_1"/>
    <property type="match status" value="1"/>
</dbReference>
<keyword evidence="7" id="KW-1185">Reference proteome</keyword>
<protein>
    <submittedName>
        <fullName evidence="6">Helix-turn-helix domain-containing protein</fullName>
    </submittedName>
</protein>
<gene>
    <name evidence="6" type="ORF">GC722_03550</name>
</gene>